<name>A0A073KAN7_9BACI</name>
<keyword evidence="7" id="KW-0812">Transmembrane</keyword>
<evidence type="ECO:0000256" key="3">
    <source>
        <dbReference type="ARBA" id="ARBA00022525"/>
    </source>
</evidence>
<feature type="compositionally biased region" description="Low complexity" evidence="6">
    <location>
        <begin position="69"/>
        <end position="81"/>
    </location>
</feature>
<evidence type="ECO:0000313" key="11">
    <source>
        <dbReference type="Proteomes" id="UP000027778"/>
    </source>
</evidence>
<evidence type="ECO:0000256" key="5">
    <source>
        <dbReference type="ARBA" id="ARBA00023088"/>
    </source>
</evidence>
<evidence type="ECO:0000256" key="2">
    <source>
        <dbReference type="ARBA" id="ARBA00022512"/>
    </source>
</evidence>
<feature type="region of interest" description="Disordered" evidence="6">
    <location>
        <begin position="38"/>
        <end position="95"/>
    </location>
</feature>
<keyword evidence="5" id="KW-0572">Peptidoglycan-anchor</keyword>
<keyword evidence="7" id="KW-1133">Transmembrane helix</keyword>
<dbReference type="RefSeq" id="WP_033674419.1">
    <property type="nucleotide sequence ID" value="NZ_JOTM01000007.1"/>
</dbReference>
<accession>A0A073KAN7</accession>
<evidence type="ECO:0000256" key="6">
    <source>
        <dbReference type="SAM" id="MobiDB-lite"/>
    </source>
</evidence>
<dbReference type="NCBIfam" id="TIGR01167">
    <property type="entry name" value="LPXTG_anchor"/>
    <property type="match status" value="1"/>
</dbReference>
<keyword evidence="2" id="KW-0134">Cell wall</keyword>
<evidence type="ECO:0000256" key="4">
    <source>
        <dbReference type="ARBA" id="ARBA00022729"/>
    </source>
</evidence>
<proteinExistence type="predicted"/>
<comment type="subcellular location">
    <subcellularLocation>
        <location evidence="1">Secreted</location>
        <location evidence="1">Cell wall</location>
        <topology evidence="1">Peptidoglycan-anchor</topology>
    </subcellularLocation>
</comment>
<keyword evidence="7" id="KW-0472">Membrane</keyword>
<feature type="transmembrane region" description="Helical" evidence="7">
    <location>
        <begin position="96"/>
        <end position="115"/>
    </location>
</feature>
<feature type="compositionally biased region" description="Gly residues" evidence="6">
    <location>
        <begin position="44"/>
        <end position="68"/>
    </location>
</feature>
<dbReference type="Proteomes" id="UP000027778">
    <property type="component" value="Unassembled WGS sequence"/>
</dbReference>
<evidence type="ECO:0000256" key="1">
    <source>
        <dbReference type="ARBA" id="ARBA00004168"/>
    </source>
</evidence>
<evidence type="ECO:0000256" key="7">
    <source>
        <dbReference type="SAM" id="Phobius"/>
    </source>
</evidence>
<feature type="chain" id="PRO_5001690988" description="Gram-positive cocci surface proteins LPxTG domain-containing protein" evidence="8">
    <location>
        <begin position="25"/>
        <end position="121"/>
    </location>
</feature>
<evidence type="ECO:0000313" key="10">
    <source>
        <dbReference type="EMBL" id="KEK24349.1"/>
    </source>
</evidence>
<keyword evidence="3" id="KW-0964">Secreted</keyword>
<evidence type="ECO:0000259" key="9">
    <source>
        <dbReference type="Pfam" id="PF00746"/>
    </source>
</evidence>
<feature type="domain" description="Gram-positive cocci surface proteins LPxTG" evidence="9">
    <location>
        <begin position="84"/>
        <end position="120"/>
    </location>
</feature>
<dbReference type="AlphaFoldDB" id="A0A073KAN7"/>
<keyword evidence="4 8" id="KW-0732">Signal</keyword>
<protein>
    <recommendedName>
        <fullName evidence="9">Gram-positive cocci surface proteins LPxTG domain-containing protein</fullName>
    </recommendedName>
</protein>
<comment type="caution">
    <text evidence="10">The sequence shown here is derived from an EMBL/GenBank/DDBJ whole genome shotgun (WGS) entry which is preliminary data.</text>
</comment>
<dbReference type="InterPro" id="IPR019931">
    <property type="entry name" value="LPXTG_anchor"/>
</dbReference>
<keyword evidence="11" id="KW-1185">Reference proteome</keyword>
<reference evidence="10 11" key="1">
    <citation type="submission" date="2014-06" db="EMBL/GenBank/DDBJ databases">
        <title>Draft genome sequence of Bacillus gaemokensis JCM 15801 (MCCC 1A00707).</title>
        <authorList>
            <person name="Lai Q."/>
            <person name="Liu Y."/>
            <person name="Shao Z."/>
        </authorList>
    </citation>
    <scope>NUCLEOTIDE SEQUENCE [LARGE SCALE GENOMIC DNA]</scope>
    <source>
        <strain evidence="10 11">JCM 15801</strain>
    </source>
</reference>
<dbReference type="Pfam" id="PF00746">
    <property type="entry name" value="Gram_pos_anchor"/>
    <property type="match status" value="1"/>
</dbReference>
<feature type="signal peptide" evidence="8">
    <location>
        <begin position="1"/>
        <end position="24"/>
    </location>
</feature>
<sequence>MIKITTLALALSLSFFSGLSSGHAAKYEVHTIGNNAVAQYGDDSQGGNGSQDGGSQGGNGSQGGGSKAGNGSNNGKVKGQSTTEQGGKLPNTATQYPTGILVGITTFLLGITLFVRRKQVK</sequence>
<organism evidence="10 11">
    <name type="scientific">Bacillus gaemokensis</name>
    <dbReference type="NCBI Taxonomy" id="574375"/>
    <lineage>
        <taxon>Bacteria</taxon>
        <taxon>Bacillati</taxon>
        <taxon>Bacillota</taxon>
        <taxon>Bacilli</taxon>
        <taxon>Bacillales</taxon>
        <taxon>Bacillaceae</taxon>
        <taxon>Bacillus</taxon>
        <taxon>Bacillus cereus group</taxon>
    </lineage>
</organism>
<evidence type="ECO:0000256" key="8">
    <source>
        <dbReference type="SAM" id="SignalP"/>
    </source>
</evidence>
<dbReference type="EMBL" id="JOTM01000007">
    <property type="protein sequence ID" value="KEK24349.1"/>
    <property type="molecule type" value="Genomic_DNA"/>
</dbReference>
<gene>
    <name evidence="10" type="ORF">BAGA_26775</name>
</gene>